<evidence type="ECO:0000313" key="7">
    <source>
        <dbReference type="EMBL" id="SPP84359.1"/>
    </source>
</evidence>
<dbReference type="InterPro" id="IPR011009">
    <property type="entry name" value="Kinase-like_dom_sf"/>
</dbReference>
<dbReference type="PROSITE" id="PS00107">
    <property type="entry name" value="PROTEIN_KINASE_ATP"/>
    <property type="match status" value="1"/>
</dbReference>
<dbReference type="CDD" id="cd14016">
    <property type="entry name" value="STKc_CK1"/>
    <property type="match status" value="1"/>
</dbReference>
<dbReference type="GO" id="GO:0004674">
    <property type="term" value="F:protein serine/threonine kinase activity"/>
    <property type="evidence" value="ECO:0007669"/>
    <property type="project" value="UniProtKB-KW"/>
</dbReference>
<dbReference type="InterPro" id="IPR008271">
    <property type="entry name" value="Ser/Thr_kinase_AS"/>
</dbReference>
<keyword evidence="3 4" id="KW-0067">ATP-binding</keyword>
<reference evidence="8" key="1">
    <citation type="submission" date="2018-01" db="EMBL/GenBank/DDBJ databases">
        <authorList>
            <person name="Alioto T."/>
            <person name="Alioto T."/>
        </authorList>
    </citation>
    <scope>NUCLEOTIDE SEQUENCE [LARGE SCALE GENOMIC DNA]</scope>
</reference>
<keyword evidence="2 4" id="KW-0547">Nucleotide-binding</keyword>
<organism evidence="7 8">
    <name type="scientific">Drosophila guanche</name>
    <name type="common">Fruit fly</name>
    <dbReference type="NCBI Taxonomy" id="7266"/>
    <lineage>
        <taxon>Eukaryota</taxon>
        <taxon>Metazoa</taxon>
        <taxon>Ecdysozoa</taxon>
        <taxon>Arthropoda</taxon>
        <taxon>Hexapoda</taxon>
        <taxon>Insecta</taxon>
        <taxon>Pterygota</taxon>
        <taxon>Neoptera</taxon>
        <taxon>Endopterygota</taxon>
        <taxon>Diptera</taxon>
        <taxon>Brachycera</taxon>
        <taxon>Muscomorpha</taxon>
        <taxon>Ephydroidea</taxon>
        <taxon>Drosophilidae</taxon>
        <taxon>Drosophila</taxon>
        <taxon>Sophophora</taxon>
    </lineage>
</organism>
<evidence type="ECO:0000259" key="6">
    <source>
        <dbReference type="PROSITE" id="PS50011"/>
    </source>
</evidence>
<keyword evidence="8" id="KW-1185">Reference proteome</keyword>
<proteinExistence type="inferred from homology"/>
<dbReference type="PROSITE" id="PS50011">
    <property type="entry name" value="PROTEIN_KINASE_DOM"/>
    <property type="match status" value="1"/>
</dbReference>
<dbReference type="InterPro" id="IPR050235">
    <property type="entry name" value="CK1_Ser-Thr_kinase"/>
</dbReference>
<keyword evidence="7" id="KW-0418">Kinase</keyword>
<dbReference type="EC" id="2.7.11.1" evidence="1"/>
<dbReference type="SUPFAM" id="SSF56112">
    <property type="entry name" value="Protein kinase-like (PK-like)"/>
    <property type="match status" value="1"/>
</dbReference>
<evidence type="ECO:0000313" key="8">
    <source>
        <dbReference type="Proteomes" id="UP000268350"/>
    </source>
</evidence>
<sequence length="431" mass="50659">MSVLGEVSGGESTYMTAEGLSFSTEPNFVESWKDTKGSCNGNCHPKIKTPQEEFKFKPNKIVVAWKKQIQEFEKKEKKQNRCTRVVPKVDTMDPLEFTVAKKYRLIERIGNGSFGELYRARDLGNGEEVAAKVELVKATQPMLEREAKIYQILSGGEGIPQVRYYGIERDVNVLVLDLLGPTLEDLLNFCMRRFSLHTILVLAEQMLTRLEFVHLKCFVHRDIKPENFLMGQGAQRNVVYLIDFGLAKNFYSPCTARHIEYRQNRELVGTPRYASVRAHFSEQGRRDDLESLGYILVYFWHGRLPWQGIQSNSRAQKFEQIAEIKASTPLDNLCADLPDEFLMYLRYVRCLHFDEMPDYMYLRQMFRNLFCRRRRTNDFFFDWVDKQSFVQQQRDCVAKRDKHQIMKKNLNCCSCSYHKHWRRMDPQRGQQ</sequence>
<dbReference type="OMA" id="NCCSCSY"/>
<name>A0A3B0KDM9_DROGU</name>
<keyword evidence="5" id="KW-0723">Serine/threonine-protein kinase</keyword>
<dbReference type="Proteomes" id="UP000268350">
    <property type="component" value="Unassembled WGS sequence"/>
</dbReference>
<dbReference type="InterPro" id="IPR017441">
    <property type="entry name" value="Protein_kinase_ATP_BS"/>
</dbReference>
<dbReference type="OrthoDB" id="7866003at2759"/>
<dbReference type="GO" id="GO:0005524">
    <property type="term" value="F:ATP binding"/>
    <property type="evidence" value="ECO:0007669"/>
    <property type="project" value="UniProtKB-UniRule"/>
</dbReference>
<keyword evidence="7" id="KW-0808">Transferase</keyword>
<gene>
    <name evidence="7" type="ORF">DGUA_6G016916</name>
</gene>
<feature type="binding site" evidence="4">
    <location>
        <position position="132"/>
    </location>
    <ligand>
        <name>ATP</name>
        <dbReference type="ChEBI" id="CHEBI:30616"/>
    </ligand>
</feature>
<dbReference type="EMBL" id="OUUW01000008">
    <property type="protein sequence ID" value="SPP84359.1"/>
    <property type="molecule type" value="Genomic_DNA"/>
</dbReference>
<dbReference type="Pfam" id="PF00069">
    <property type="entry name" value="Pkinase"/>
    <property type="match status" value="1"/>
</dbReference>
<evidence type="ECO:0000256" key="4">
    <source>
        <dbReference type="PROSITE-ProRule" id="PRU10141"/>
    </source>
</evidence>
<dbReference type="AlphaFoldDB" id="A0A3B0KDM9"/>
<evidence type="ECO:0000256" key="2">
    <source>
        <dbReference type="ARBA" id="ARBA00022741"/>
    </source>
</evidence>
<dbReference type="STRING" id="7266.A0A3B0KDM9"/>
<evidence type="ECO:0000256" key="5">
    <source>
        <dbReference type="RuleBase" id="RU000304"/>
    </source>
</evidence>
<comment type="similarity">
    <text evidence="5">Belongs to the protein kinase superfamily.</text>
</comment>
<accession>A0A3B0KDM9</accession>
<dbReference type="Gene3D" id="1.10.510.10">
    <property type="entry name" value="Transferase(Phosphotransferase) domain 1"/>
    <property type="match status" value="1"/>
</dbReference>
<evidence type="ECO:0000256" key="3">
    <source>
        <dbReference type="ARBA" id="ARBA00022840"/>
    </source>
</evidence>
<protein>
    <recommendedName>
        <fullName evidence="1">non-specific serine/threonine protein kinase</fullName>
        <ecNumber evidence="1">2.7.11.1</ecNumber>
    </recommendedName>
</protein>
<dbReference type="PROSITE" id="PS00108">
    <property type="entry name" value="PROTEIN_KINASE_ST"/>
    <property type="match status" value="1"/>
</dbReference>
<dbReference type="FunFam" id="1.10.510.10:FF:000596">
    <property type="entry name" value="CK1 family protein kinase"/>
    <property type="match status" value="1"/>
</dbReference>
<evidence type="ECO:0000256" key="1">
    <source>
        <dbReference type="ARBA" id="ARBA00012513"/>
    </source>
</evidence>
<dbReference type="SMART" id="SM00220">
    <property type="entry name" value="S_TKc"/>
    <property type="match status" value="1"/>
</dbReference>
<feature type="domain" description="Protein kinase" evidence="6">
    <location>
        <begin position="103"/>
        <end position="380"/>
    </location>
</feature>
<dbReference type="InterPro" id="IPR000719">
    <property type="entry name" value="Prot_kinase_dom"/>
</dbReference>
<dbReference type="PANTHER" id="PTHR11909">
    <property type="entry name" value="CASEIN KINASE-RELATED"/>
    <property type="match status" value="1"/>
</dbReference>